<evidence type="ECO:0000256" key="1">
    <source>
        <dbReference type="SAM" id="MobiDB-lite"/>
    </source>
</evidence>
<feature type="region of interest" description="Disordered" evidence="1">
    <location>
        <begin position="1"/>
        <end position="31"/>
    </location>
</feature>
<protein>
    <submittedName>
        <fullName evidence="2">Uncharacterized protein</fullName>
    </submittedName>
</protein>
<feature type="non-terminal residue" evidence="2">
    <location>
        <position position="1"/>
    </location>
</feature>
<feature type="compositionally biased region" description="Polar residues" evidence="1">
    <location>
        <begin position="1"/>
        <end position="10"/>
    </location>
</feature>
<name>A0A7J6Q7R3_PEROL</name>
<dbReference type="Proteomes" id="UP000574390">
    <property type="component" value="Unassembled WGS sequence"/>
</dbReference>
<dbReference type="EMBL" id="JABANM010031419">
    <property type="protein sequence ID" value="KAF4704599.1"/>
    <property type="molecule type" value="Genomic_DNA"/>
</dbReference>
<evidence type="ECO:0000313" key="2">
    <source>
        <dbReference type="EMBL" id="KAF4704599.1"/>
    </source>
</evidence>
<gene>
    <name evidence="2" type="ORF">FOZ62_014183</name>
</gene>
<accession>A0A7J6Q7R3</accession>
<sequence length="111" mass="12153">YIEATLSQDWGPSIAGEESDSENPDTNPYHDLQDAEAVLPSLDALGCQYRGVRMFGHESVAAVAKRVRKEGNPCLCGFFLIEGCFRVPRASPVEGEGVLTADQRRALRTKI</sequence>
<organism evidence="2 3">
    <name type="scientific">Perkinsus olseni</name>
    <name type="common">Perkinsus atlanticus</name>
    <dbReference type="NCBI Taxonomy" id="32597"/>
    <lineage>
        <taxon>Eukaryota</taxon>
        <taxon>Sar</taxon>
        <taxon>Alveolata</taxon>
        <taxon>Perkinsozoa</taxon>
        <taxon>Perkinsea</taxon>
        <taxon>Perkinsida</taxon>
        <taxon>Perkinsidae</taxon>
        <taxon>Perkinsus</taxon>
    </lineage>
</organism>
<reference evidence="2 3" key="1">
    <citation type="submission" date="2020-04" db="EMBL/GenBank/DDBJ databases">
        <title>Perkinsus olseni comparative genomics.</title>
        <authorList>
            <person name="Bogema D.R."/>
        </authorList>
    </citation>
    <scope>NUCLEOTIDE SEQUENCE [LARGE SCALE GENOMIC DNA]</scope>
    <source>
        <strain evidence="2">ATCC PRA-205</strain>
    </source>
</reference>
<proteinExistence type="predicted"/>
<feature type="non-terminal residue" evidence="2">
    <location>
        <position position="111"/>
    </location>
</feature>
<comment type="caution">
    <text evidence="2">The sequence shown here is derived from an EMBL/GenBank/DDBJ whole genome shotgun (WGS) entry which is preliminary data.</text>
</comment>
<evidence type="ECO:0000313" key="3">
    <source>
        <dbReference type="Proteomes" id="UP000574390"/>
    </source>
</evidence>
<dbReference type="AlphaFoldDB" id="A0A7J6Q7R3"/>